<protein>
    <submittedName>
        <fullName evidence="1">Uncharacterized protein</fullName>
    </submittedName>
</protein>
<sequence>MGDIEDIGRAHILRVLVNVVPRASTCSRSYVSEYHTLDLTFLSGWVFRNSLSTAQVNLTLATSPLFLAPASSAAPPNLPLPISSETHRKFNLLRCTTSTSYHAPSTEERAAGNALVWESSSLEVQHVSSSLVRPLIRFVLTHSGCHPFMCDPNT</sequence>
<evidence type="ECO:0000313" key="2">
    <source>
        <dbReference type="Proteomes" id="UP000320762"/>
    </source>
</evidence>
<reference evidence="1 2" key="1">
    <citation type="journal article" date="2019" name="New Phytol.">
        <title>Comparative genomics reveals unique wood-decay strategies and fruiting body development in the Schizophyllaceae.</title>
        <authorList>
            <person name="Almasi E."/>
            <person name="Sahu N."/>
            <person name="Krizsan K."/>
            <person name="Balint B."/>
            <person name="Kovacs G.M."/>
            <person name="Kiss B."/>
            <person name="Cseklye J."/>
            <person name="Drula E."/>
            <person name="Henrissat B."/>
            <person name="Nagy I."/>
            <person name="Chovatia M."/>
            <person name="Adam C."/>
            <person name="LaButti K."/>
            <person name="Lipzen A."/>
            <person name="Riley R."/>
            <person name="Grigoriev I.V."/>
            <person name="Nagy L.G."/>
        </authorList>
    </citation>
    <scope>NUCLEOTIDE SEQUENCE [LARGE SCALE GENOMIC DNA]</scope>
    <source>
        <strain evidence="1 2">NL-1724</strain>
    </source>
</reference>
<organism evidence="1 2">
    <name type="scientific">Schizophyllum amplum</name>
    <dbReference type="NCBI Taxonomy" id="97359"/>
    <lineage>
        <taxon>Eukaryota</taxon>
        <taxon>Fungi</taxon>
        <taxon>Dikarya</taxon>
        <taxon>Basidiomycota</taxon>
        <taxon>Agaricomycotina</taxon>
        <taxon>Agaricomycetes</taxon>
        <taxon>Agaricomycetidae</taxon>
        <taxon>Agaricales</taxon>
        <taxon>Schizophyllaceae</taxon>
        <taxon>Schizophyllum</taxon>
    </lineage>
</organism>
<name>A0A550BRW0_9AGAR</name>
<proteinExistence type="predicted"/>
<keyword evidence="2" id="KW-1185">Reference proteome</keyword>
<comment type="caution">
    <text evidence="1">The sequence shown here is derived from an EMBL/GenBank/DDBJ whole genome shotgun (WGS) entry which is preliminary data.</text>
</comment>
<dbReference type="EMBL" id="VDMD01000194">
    <property type="protein sequence ID" value="TRM55280.1"/>
    <property type="molecule type" value="Genomic_DNA"/>
</dbReference>
<dbReference type="Proteomes" id="UP000320762">
    <property type="component" value="Unassembled WGS sequence"/>
</dbReference>
<accession>A0A550BRW0</accession>
<dbReference type="AlphaFoldDB" id="A0A550BRW0"/>
<gene>
    <name evidence="1" type="ORF">BD626DRAFT_529370</name>
</gene>
<evidence type="ECO:0000313" key="1">
    <source>
        <dbReference type="EMBL" id="TRM55280.1"/>
    </source>
</evidence>